<gene>
    <name evidence="1" type="ORF">ERS852382_01765</name>
</gene>
<dbReference type="Proteomes" id="UP000095647">
    <property type="component" value="Unassembled WGS sequence"/>
</dbReference>
<dbReference type="AlphaFoldDB" id="A0A174B8F3"/>
<evidence type="ECO:0000313" key="1">
    <source>
        <dbReference type="EMBL" id="CUN96040.1"/>
    </source>
</evidence>
<evidence type="ECO:0000313" key="2">
    <source>
        <dbReference type="Proteomes" id="UP000095647"/>
    </source>
</evidence>
<reference evidence="1 2" key="1">
    <citation type="submission" date="2015-09" db="EMBL/GenBank/DDBJ databases">
        <authorList>
            <consortium name="Pathogen Informatics"/>
        </authorList>
    </citation>
    <scope>NUCLEOTIDE SEQUENCE [LARGE SCALE GENOMIC DNA]</scope>
    <source>
        <strain evidence="1 2">2789STDY5608824</strain>
    </source>
</reference>
<name>A0A174B8F3_BIFAD</name>
<proteinExistence type="predicted"/>
<protein>
    <submittedName>
        <fullName evidence="1">Uncharacterized protein</fullName>
    </submittedName>
</protein>
<accession>A0A174B8F3</accession>
<sequence>MQSGERHRDSKRLSKLQDGWGDLAVPTTCILQLLDF</sequence>
<dbReference type="EMBL" id="CYYI01000007">
    <property type="protein sequence ID" value="CUN96040.1"/>
    <property type="molecule type" value="Genomic_DNA"/>
</dbReference>
<organism evidence="1 2">
    <name type="scientific">Bifidobacterium adolescentis</name>
    <dbReference type="NCBI Taxonomy" id="1680"/>
    <lineage>
        <taxon>Bacteria</taxon>
        <taxon>Bacillati</taxon>
        <taxon>Actinomycetota</taxon>
        <taxon>Actinomycetes</taxon>
        <taxon>Bifidobacteriales</taxon>
        <taxon>Bifidobacteriaceae</taxon>
        <taxon>Bifidobacterium</taxon>
    </lineage>
</organism>